<accession>A0A068RC84</accession>
<gene>
    <name evidence="1" type="ORF">SCTVLC_0453</name>
</gene>
<name>A0A068RC84_9GAMM</name>
<reference evidence="1" key="2">
    <citation type="journal article" date="2014" name="Genome Biol. Evol.">
        <title>Settling down: the genome of Serratia symbiotica from the aphid Cinara tujafilina zooms in on the process of accommodation to a cooperative intracellular life.</title>
        <authorList>
            <person name="Manzano-Marin A."/>
            <person name="Latorre A."/>
        </authorList>
    </citation>
    <scope>NUCLEOTIDE SEQUENCE</scope>
    <source>
        <strain evidence="1">SCt-VLC</strain>
    </source>
</reference>
<sequence>MIMYNLLRYLYWLNINLLAVLLMKRGEIT</sequence>
<organism evidence="1">
    <name type="scientific">Serratia symbiotica SCt-VLC</name>
    <dbReference type="NCBI Taxonomy" id="1347341"/>
    <lineage>
        <taxon>Bacteria</taxon>
        <taxon>Pseudomonadati</taxon>
        <taxon>Pseudomonadota</taxon>
        <taxon>Gammaproteobacteria</taxon>
        <taxon>Enterobacterales</taxon>
        <taxon>Yersiniaceae</taxon>
        <taxon>Serratia</taxon>
        <taxon>Serratia symbiotica</taxon>
    </lineage>
</organism>
<proteinExistence type="predicted"/>
<reference evidence="1" key="1">
    <citation type="submission" date="2013-06" db="EMBL/GenBank/DDBJ databases">
        <authorList>
            <person name="Mazano-Marin A."/>
        </authorList>
    </citation>
    <scope>NUCLEOTIDE SEQUENCE</scope>
    <source>
        <strain evidence="1">SCt-VLC</strain>
    </source>
</reference>
<dbReference type="AlphaFoldDB" id="A0A068RC84"/>
<dbReference type="EMBL" id="FR904231">
    <property type="protein sequence ID" value="CDG47214.1"/>
    <property type="molecule type" value="Genomic_DNA"/>
</dbReference>
<evidence type="ECO:0000313" key="1">
    <source>
        <dbReference type="EMBL" id="CDG47214.1"/>
    </source>
</evidence>
<protein>
    <submittedName>
        <fullName evidence="1">Uncharacterized protein</fullName>
    </submittedName>
</protein>